<dbReference type="Proteomes" id="UP001597124">
    <property type="component" value="Unassembled WGS sequence"/>
</dbReference>
<name>A0ABW3C5D1_SPHXN</name>
<accession>A0ABW3C5D1</accession>
<protein>
    <submittedName>
        <fullName evidence="4">Alpha/beta hydrolase</fullName>
    </submittedName>
</protein>
<proteinExistence type="inferred from homology"/>
<keyword evidence="2 4" id="KW-0378">Hydrolase</keyword>
<sequence>MKPLLLGLCLAATLSASTAAAQGIPVPEAWDYVRMTPEERSALRDRVDALPPELREAHTTKLSANVNTLPTWLYEALSNELVARHHCTTGSYNGPMPKPPVPDAWGYVKRVPHQRYHYRLRARGLPAAEKAVYDAKMAEEMAKLPAWLQAALQEEAVRYDAYLGLDPCKRPGIGAFYSDAPKAVSTPQSVQWDLTSSKGQTYRIMIAPPLTPPPAGGYPVVYVLDGNANFGTVSDALRLQGRRPDRTGVSAALVVGIGYPIDGPFDEKRRGYDYVVRSPGSTSPKHGEGGQLEPDSGGGAADFLSFIETELKPAVEKAYVVDRTRQTLLGHSFGGFFTLYTLFNRPQAFQNYLAFSPSVWWNNRSLLEDERRFIAARKAGDPPVSVFVATGGLEETKRIPMVSDSREVVSRLKAVTGVKTDIYIAEGEDHGSIVPTALSRALRARIGDGFKK</sequence>
<dbReference type="PANTHER" id="PTHR40841">
    <property type="entry name" value="SIDEROPHORE TRIACETYLFUSARININE C ESTERASE"/>
    <property type="match status" value="1"/>
</dbReference>
<feature type="chain" id="PRO_5047501710" evidence="3">
    <location>
        <begin position="22"/>
        <end position="452"/>
    </location>
</feature>
<dbReference type="PANTHER" id="PTHR40841:SF2">
    <property type="entry name" value="SIDEROPHORE-DEGRADING ESTERASE (EUROFUNG)"/>
    <property type="match status" value="1"/>
</dbReference>
<evidence type="ECO:0000256" key="2">
    <source>
        <dbReference type="ARBA" id="ARBA00022801"/>
    </source>
</evidence>
<dbReference type="SUPFAM" id="SSF53474">
    <property type="entry name" value="alpha/beta-Hydrolases"/>
    <property type="match status" value="1"/>
</dbReference>
<comment type="similarity">
    <text evidence="1">Belongs to the esterase D family.</text>
</comment>
<keyword evidence="5" id="KW-1185">Reference proteome</keyword>
<evidence type="ECO:0000256" key="1">
    <source>
        <dbReference type="ARBA" id="ARBA00005622"/>
    </source>
</evidence>
<dbReference type="Pfam" id="PF00756">
    <property type="entry name" value="Esterase"/>
    <property type="match status" value="1"/>
</dbReference>
<gene>
    <name evidence="4" type="ORF">ACFQ00_11070</name>
</gene>
<dbReference type="InterPro" id="IPR052558">
    <property type="entry name" value="Siderophore_Hydrolase_D"/>
</dbReference>
<evidence type="ECO:0000256" key="3">
    <source>
        <dbReference type="SAM" id="SignalP"/>
    </source>
</evidence>
<reference evidence="5" key="1">
    <citation type="journal article" date="2019" name="Int. J. Syst. Evol. Microbiol.">
        <title>The Global Catalogue of Microorganisms (GCM) 10K type strain sequencing project: providing services to taxonomists for standard genome sequencing and annotation.</title>
        <authorList>
            <consortium name="The Broad Institute Genomics Platform"/>
            <consortium name="The Broad Institute Genome Sequencing Center for Infectious Disease"/>
            <person name="Wu L."/>
            <person name="Ma J."/>
        </authorList>
    </citation>
    <scope>NUCLEOTIDE SEQUENCE [LARGE SCALE GENOMIC DNA]</scope>
    <source>
        <strain evidence="5">CCUG 52537</strain>
    </source>
</reference>
<comment type="caution">
    <text evidence="4">The sequence shown here is derived from an EMBL/GenBank/DDBJ whole genome shotgun (WGS) entry which is preliminary data.</text>
</comment>
<dbReference type="InterPro" id="IPR000801">
    <property type="entry name" value="Esterase-like"/>
</dbReference>
<keyword evidence="3" id="KW-0732">Signal</keyword>
<feature type="signal peptide" evidence="3">
    <location>
        <begin position="1"/>
        <end position="21"/>
    </location>
</feature>
<dbReference type="GO" id="GO:0016787">
    <property type="term" value="F:hydrolase activity"/>
    <property type="evidence" value="ECO:0007669"/>
    <property type="project" value="UniProtKB-KW"/>
</dbReference>
<evidence type="ECO:0000313" key="5">
    <source>
        <dbReference type="Proteomes" id="UP001597124"/>
    </source>
</evidence>
<dbReference type="RefSeq" id="WP_381490370.1">
    <property type="nucleotide sequence ID" value="NZ_JBHTIK010000005.1"/>
</dbReference>
<dbReference type="InterPro" id="IPR029058">
    <property type="entry name" value="AB_hydrolase_fold"/>
</dbReference>
<organism evidence="4 5">
    <name type="scientific">Sphingosinicella xenopeptidilytica</name>
    <dbReference type="NCBI Taxonomy" id="364098"/>
    <lineage>
        <taxon>Bacteria</taxon>
        <taxon>Pseudomonadati</taxon>
        <taxon>Pseudomonadota</taxon>
        <taxon>Alphaproteobacteria</taxon>
        <taxon>Sphingomonadales</taxon>
        <taxon>Sphingosinicellaceae</taxon>
        <taxon>Sphingosinicella</taxon>
    </lineage>
</organism>
<evidence type="ECO:0000313" key="4">
    <source>
        <dbReference type="EMBL" id="MFD0848866.1"/>
    </source>
</evidence>
<dbReference type="EMBL" id="JBHTIK010000005">
    <property type="protein sequence ID" value="MFD0848866.1"/>
    <property type="molecule type" value="Genomic_DNA"/>
</dbReference>
<dbReference type="Gene3D" id="3.40.50.1820">
    <property type="entry name" value="alpha/beta hydrolase"/>
    <property type="match status" value="1"/>
</dbReference>